<dbReference type="Gene3D" id="3.40.50.150">
    <property type="entry name" value="Vaccinia Virus protein VP39"/>
    <property type="match status" value="1"/>
</dbReference>
<dbReference type="PANTHER" id="PTHR34203">
    <property type="entry name" value="METHYLTRANSFERASE, FKBM FAMILY PROTEIN"/>
    <property type="match status" value="1"/>
</dbReference>
<dbReference type="Proteomes" id="UP000011863">
    <property type="component" value="Chromosome"/>
</dbReference>
<protein>
    <recommendedName>
        <fullName evidence="1">Methyltransferase FkbM domain-containing protein</fullName>
    </recommendedName>
</protein>
<proteinExistence type="predicted"/>
<dbReference type="AlphaFoldDB" id="A0A6C7EH70"/>
<feature type="domain" description="Methyltransferase FkbM" evidence="1">
    <location>
        <begin position="61"/>
        <end position="218"/>
    </location>
</feature>
<gene>
    <name evidence="2" type="ORF">YM304_30020</name>
</gene>
<dbReference type="InterPro" id="IPR029063">
    <property type="entry name" value="SAM-dependent_MTases_sf"/>
</dbReference>
<evidence type="ECO:0000313" key="3">
    <source>
        <dbReference type="Proteomes" id="UP000011863"/>
    </source>
</evidence>
<name>A0A6C7EH70_ILUCY</name>
<dbReference type="OrthoDB" id="4290958at2"/>
<sequence length="309" mass="33246">MTYRIALPVGGRLPSLDIIDPNSSAVQRFLRREALAGYEPSTAAALLASFGRAGAGFSFVDVGANIGLYSALCAALFEPSHVLALEPTPSIAAIARQIADANGLTIDVQELAASSSARVASLHLADAADVSNSLESGFKASEQSVEVQTVRLDDLIESTHAAPLVMKIDVEGHEAPALEGARTVLERRRPVVVVEVLNRRNGRLAEAISAAIAGLGYRAYELAPQPTWDEHDGPVSVGEHRDWLLLPDPIDDAFIEAWSRWSERLSACTPDRSSRLPIIRTTLAAFRRGGVSEVKASFDRFRRASRRAT</sequence>
<reference evidence="2 3" key="1">
    <citation type="journal article" date="2013" name="Int. J. Syst. Evol. Microbiol.">
        <title>Ilumatobacter nonamiense sp. nov. and Ilumatobacter coccineum sp. nov., isolated from seashore sand.</title>
        <authorList>
            <person name="Matsumoto A."/>
            <person name="Kasai H."/>
            <person name="Matsuo Y."/>
            <person name="Shizuri Y."/>
            <person name="Ichikawa N."/>
            <person name="Fujita N."/>
            <person name="Omura S."/>
            <person name="Takahashi Y."/>
        </authorList>
    </citation>
    <scope>NUCLEOTIDE SEQUENCE [LARGE SCALE GENOMIC DNA]</scope>
    <source>
        <strain evidence="3">NBRC 103263 / KCTC 29153 / YM16-304</strain>
    </source>
</reference>
<dbReference type="RefSeq" id="WP_015442563.1">
    <property type="nucleotide sequence ID" value="NC_020520.1"/>
</dbReference>
<dbReference type="NCBIfam" id="TIGR01444">
    <property type="entry name" value="fkbM_fam"/>
    <property type="match status" value="1"/>
</dbReference>
<dbReference type="Pfam" id="PF05050">
    <property type="entry name" value="Methyltransf_21"/>
    <property type="match status" value="1"/>
</dbReference>
<keyword evidence="3" id="KW-1185">Reference proteome</keyword>
<dbReference type="SUPFAM" id="SSF53335">
    <property type="entry name" value="S-adenosyl-L-methionine-dependent methyltransferases"/>
    <property type="match status" value="1"/>
</dbReference>
<dbReference type="InterPro" id="IPR006342">
    <property type="entry name" value="FkbM_mtfrase"/>
</dbReference>
<dbReference type="KEGG" id="aym:YM304_30020"/>
<evidence type="ECO:0000259" key="1">
    <source>
        <dbReference type="Pfam" id="PF05050"/>
    </source>
</evidence>
<dbReference type="PANTHER" id="PTHR34203:SF15">
    <property type="entry name" value="SLL1173 PROTEIN"/>
    <property type="match status" value="1"/>
</dbReference>
<dbReference type="InterPro" id="IPR052514">
    <property type="entry name" value="SAM-dependent_MTase"/>
</dbReference>
<dbReference type="EMBL" id="AP012057">
    <property type="protein sequence ID" value="BAN03316.1"/>
    <property type="molecule type" value="Genomic_DNA"/>
</dbReference>
<accession>A0A6C7EH70</accession>
<organism evidence="2 3">
    <name type="scientific">Ilumatobacter coccineus (strain NBRC 103263 / KCTC 29153 / YM16-304)</name>
    <dbReference type="NCBI Taxonomy" id="1313172"/>
    <lineage>
        <taxon>Bacteria</taxon>
        <taxon>Bacillati</taxon>
        <taxon>Actinomycetota</taxon>
        <taxon>Acidimicrobiia</taxon>
        <taxon>Acidimicrobiales</taxon>
        <taxon>Ilumatobacteraceae</taxon>
        <taxon>Ilumatobacter</taxon>
    </lineage>
</organism>
<evidence type="ECO:0000313" key="2">
    <source>
        <dbReference type="EMBL" id="BAN03316.1"/>
    </source>
</evidence>